<protein>
    <submittedName>
        <fullName evidence="1">Uncharacterized protein</fullName>
    </submittedName>
</protein>
<gene>
    <name evidence="1" type="ORF">E2C01_013426</name>
</gene>
<proteinExistence type="predicted"/>
<accession>A0A5B7DG80</accession>
<dbReference type="EMBL" id="VSRR010000876">
    <property type="protein sequence ID" value="MPC20481.1"/>
    <property type="molecule type" value="Genomic_DNA"/>
</dbReference>
<reference evidence="1 2" key="1">
    <citation type="submission" date="2019-05" db="EMBL/GenBank/DDBJ databases">
        <title>Another draft genome of Portunus trituberculatus and its Hox gene families provides insights of decapod evolution.</title>
        <authorList>
            <person name="Jeong J.-H."/>
            <person name="Song I."/>
            <person name="Kim S."/>
            <person name="Choi T."/>
            <person name="Kim D."/>
            <person name="Ryu S."/>
            <person name="Kim W."/>
        </authorList>
    </citation>
    <scope>NUCLEOTIDE SEQUENCE [LARGE SCALE GENOMIC DNA]</scope>
    <source>
        <tissue evidence="1">Muscle</tissue>
    </source>
</reference>
<dbReference type="AlphaFoldDB" id="A0A5B7DG80"/>
<comment type="caution">
    <text evidence="1">The sequence shown here is derived from an EMBL/GenBank/DDBJ whole genome shotgun (WGS) entry which is preliminary data.</text>
</comment>
<name>A0A5B7DG80_PORTR</name>
<dbReference type="Proteomes" id="UP000324222">
    <property type="component" value="Unassembled WGS sequence"/>
</dbReference>
<sequence length="202" mass="21698">MTPLMFIAGKGKRNSIVKGRKVIAGSEFFLLQPPEEGTIGKRGRTRAPLVMWGASQGRFKRLGSKWVSRLVRDVGQSIPDVEFPSEEHTRDIFVGHSGLNLVKRLPQGLVNTPPTNDLLRTGSSVGHGHPRNASGSACPPPCCSPLTLLPYPPLFSSYPPMSILNLHCLPIIFRSSSSSQPAAHGSLTPLLTTPLASCLSLA</sequence>
<organism evidence="1 2">
    <name type="scientific">Portunus trituberculatus</name>
    <name type="common">Swimming crab</name>
    <name type="synonym">Neptunus trituberculatus</name>
    <dbReference type="NCBI Taxonomy" id="210409"/>
    <lineage>
        <taxon>Eukaryota</taxon>
        <taxon>Metazoa</taxon>
        <taxon>Ecdysozoa</taxon>
        <taxon>Arthropoda</taxon>
        <taxon>Crustacea</taxon>
        <taxon>Multicrustacea</taxon>
        <taxon>Malacostraca</taxon>
        <taxon>Eumalacostraca</taxon>
        <taxon>Eucarida</taxon>
        <taxon>Decapoda</taxon>
        <taxon>Pleocyemata</taxon>
        <taxon>Brachyura</taxon>
        <taxon>Eubrachyura</taxon>
        <taxon>Portunoidea</taxon>
        <taxon>Portunidae</taxon>
        <taxon>Portuninae</taxon>
        <taxon>Portunus</taxon>
    </lineage>
</organism>
<keyword evidence="2" id="KW-1185">Reference proteome</keyword>
<evidence type="ECO:0000313" key="1">
    <source>
        <dbReference type="EMBL" id="MPC20481.1"/>
    </source>
</evidence>
<evidence type="ECO:0000313" key="2">
    <source>
        <dbReference type="Proteomes" id="UP000324222"/>
    </source>
</evidence>